<dbReference type="SMART" id="SM01009">
    <property type="entry name" value="AlkA_N"/>
    <property type="match status" value="1"/>
</dbReference>
<evidence type="ECO:0000256" key="3">
    <source>
        <dbReference type="ARBA" id="ARBA00022763"/>
    </source>
</evidence>
<dbReference type="PANTHER" id="PTHR43003">
    <property type="entry name" value="DNA-3-METHYLADENINE GLYCOSYLASE"/>
    <property type="match status" value="1"/>
</dbReference>
<feature type="domain" description="HhH-GPD" evidence="5">
    <location>
        <begin position="128"/>
        <end position="286"/>
    </location>
</feature>
<dbReference type="CDD" id="cd00056">
    <property type="entry name" value="ENDO3c"/>
    <property type="match status" value="1"/>
</dbReference>
<evidence type="ECO:0000313" key="8">
    <source>
        <dbReference type="Proteomes" id="UP001597347"/>
    </source>
</evidence>
<dbReference type="Gene3D" id="1.10.340.30">
    <property type="entry name" value="Hypothetical protein, domain 2"/>
    <property type="match status" value="1"/>
</dbReference>
<dbReference type="PANTHER" id="PTHR43003:SF13">
    <property type="entry name" value="DNA-3-METHYLADENINE GLYCOSYLASE 2"/>
    <property type="match status" value="1"/>
</dbReference>
<keyword evidence="8" id="KW-1185">Reference proteome</keyword>
<dbReference type="Gene3D" id="3.30.310.20">
    <property type="entry name" value="DNA-3-methyladenine glycosylase AlkA, N-terminal domain"/>
    <property type="match status" value="1"/>
</dbReference>
<feature type="domain" description="DNA-3-methyladenine glycosylase AlkA N-terminal" evidence="6">
    <location>
        <begin position="2"/>
        <end position="118"/>
    </location>
</feature>
<evidence type="ECO:0000259" key="6">
    <source>
        <dbReference type="SMART" id="SM01009"/>
    </source>
</evidence>
<dbReference type="InterPro" id="IPR023170">
    <property type="entry name" value="HhH_base_excis_C"/>
</dbReference>
<evidence type="ECO:0000256" key="4">
    <source>
        <dbReference type="ARBA" id="ARBA00023204"/>
    </source>
</evidence>
<protein>
    <recommendedName>
        <fullName evidence="2">DNA-3-methyladenine glycosylase II</fullName>
        <ecNumber evidence="2">3.2.2.21</ecNumber>
    </recommendedName>
</protein>
<keyword evidence="3" id="KW-0227">DNA damage</keyword>
<organism evidence="7 8">
    <name type="scientific">Amnibacterium endophyticum</name>
    <dbReference type="NCBI Taxonomy" id="2109337"/>
    <lineage>
        <taxon>Bacteria</taxon>
        <taxon>Bacillati</taxon>
        <taxon>Actinomycetota</taxon>
        <taxon>Actinomycetes</taxon>
        <taxon>Micrococcales</taxon>
        <taxon>Microbacteriaceae</taxon>
        <taxon>Amnibacterium</taxon>
    </lineage>
</organism>
<dbReference type="SUPFAM" id="SSF55945">
    <property type="entry name" value="TATA-box binding protein-like"/>
    <property type="match status" value="1"/>
</dbReference>
<evidence type="ECO:0000259" key="5">
    <source>
        <dbReference type="SMART" id="SM00478"/>
    </source>
</evidence>
<dbReference type="Pfam" id="PF06029">
    <property type="entry name" value="AlkA_N"/>
    <property type="match status" value="1"/>
</dbReference>
<dbReference type="InterPro" id="IPR037046">
    <property type="entry name" value="AlkA_N_sf"/>
</dbReference>
<evidence type="ECO:0000256" key="2">
    <source>
        <dbReference type="ARBA" id="ARBA00012000"/>
    </source>
</evidence>
<sequence length="294" mass="31116">MERRLEFAPPLEASNLFGHLAATAVPGTEEWRDGAYRASVALEGGPALVQVGLPEGDALPLVLHLADPADEAEAVRRVRLAFDLDLDPVAMRDVLGRDPALAPLVAAAPGRRVPGTLDPAAMLLRAVLGQQVSTAAARTHAARLVEAFGEPVVDPDGGLTRLFPTAARMVAAPERLADLLRMPATRRRTFIGAAVALADGRVDFTRPAAEVRGDLLALPGIGPWTADTVVMRALGDSDAFLPGDLGVVQAARRLGLPDRPRELEAHSRAWSPFRAHAVQYLWATGVHAVNALPA</sequence>
<dbReference type="Pfam" id="PF00730">
    <property type="entry name" value="HhH-GPD"/>
    <property type="match status" value="1"/>
</dbReference>
<accession>A0ABW4LD97</accession>
<evidence type="ECO:0000256" key="1">
    <source>
        <dbReference type="ARBA" id="ARBA00000086"/>
    </source>
</evidence>
<dbReference type="Gene3D" id="1.10.1670.10">
    <property type="entry name" value="Helix-hairpin-Helix base-excision DNA repair enzymes (C-terminal)"/>
    <property type="match status" value="1"/>
</dbReference>
<name>A0ABW4LD97_9MICO</name>
<comment type="catalytic activity">
    <reaction evidence="1">
        <text>Hydrolysis of alkylated DNA, releasing 3-methyladenine, 3-methylguanine, 7-methylguanine and 7-methyladenine.</text>
        <dbReference type="EC" id="3.2.2.21"/>
    </reaction>
</comment>
<keyword evidence="4" id="KW-0234">DNA repair</keyword>
<proteinExistence type="predicted"/>
<dbReference type="InterPro" id="IPR010316">
    <property type="entry name" value="AlkA_N"/>
</dbReference>
<dbReference type="RefSeq" id="WP_377933823.1">
    <property type="nucleotide sequence ID" value="NZ_JBHUEA010000010.1"/>
</dbReference>
<evidence type="ECO:0000313" key="7">
    <source>
        <dbReference type="EMBL" id="MFD1721521.1"/>
    </source>
</evidence>
<dbReference type="InterPro" id="IPR003265">
    <property type="entry name" value="HhH-GPD_domain"/>
</dbReference>
<dbReference type="SUPFAM" id="SSF48150">
    <property type="entry name" value="DNA-glycosylase"/>
    <property type="match status" value="1"/>
</dbReference>
<dbReference type="InterPro" id="IPR011257">
    <property type="entry name" value="DNA_glycosylase"/>
</dbReference>
<dbReference type="SMART" id="SM00478">
    <property type="entry name" value="ENDO3c"/>
    <property type="match status" value="1"/>
</dbReference>
<comment type="caution">
    <text evidence="7">The sequence shown here is derived from an EMBL/GenBank/DDBJ whole genome shotgun (WGS) entry which is preliminary data.</text>
</comment>
<dbReference type="EMBL" id="JBHUEA010000010">
    <property type="protein sequence ID" value="MFD1721521.1"/>
    <property type="molecule type" value="Genomic_DNA"/>
</dbReference>
<gene>
    <name evidence="7" type="ORF">ACFSBI_08165</name>
</gene>
<dbReference type="InterPro" id="IPR051912">
    <property type="entry name" value="Alkylbase_DNA_Glycosylase/TA"/>
</dbReference>
<dbReference type="EC" id="3.2.2.21" evidence="2"/>
<reference evidence="8" key="1">
    <citation type="journal article" date="2019" name="Int. J. Syst. Evol. Microbiol.">
        <title>The Global Catalogue of Microorganisms (GCM) 10K type strain sequencing project: providing services to taxonomists for standard genome sequencing and annotation.</title>
        <authorList>
            <consortium name="The Broad Institute Genomics Platform"/>
            <consortium name="The Broad Institute Genome Sequencing Center for Infectious Disease"/>
            <person name="Wu L."/>
            <person name="Ma J."/>
        </authorList>
    </citation>
    <scope>NUCLEOTIDE SEQUENCE [LARGE SCALE GENOMIC DNA]</scope>
    <source>
        <strain evidence="8">CGMCC 1.12471</strain>
    </source>
</reference>
<dbReference type="Proteomes" id="UP001597347">
    <property type="component" value="Unassembled WGS sequence"/>
</dbReference>